<dbReference type="SUPFAM" id="SSF53822">
    <property type="entry name" value="Periplasmic binding protein-like I"/>
    <property type="match status" value="1"/>
</dbReference>
<dbReference type="Gene3D" id="1.10.260.40">
    <property type="entry name" value="lambda repressor-like DNA-binding domains"/>
    <property type="match status" value="1"/>
</dbReference>
<evidence type="ECO:0000259" key="4">
    <source>
        <dbReference type="PROSITE" id="PS50932"/>
    </source>
</evidence>
<dbReference type="Proteomes" id="UP001589896">
    <property type="component" value="Unassembled WGS sequence"/>
</dbReference>
<sequence length="344" mass="36966">MSETPLDESAVGDGRPGRAARTAAPTIYDIAKLAGVNPSTVSRALSRPGRINVRTEERIRAAAKELNYRVNPIARALPTGRTRTLGLLVADITNPVVFGIVRGAEHAATERGYTLVIAESEESGEREAVTAERILPSVDGVILATTRLGDPQIRRIAERKPVVLLNRVVEGVECILPDLEVGVTAAVQHLNDLGHRRLVYLAGPATSWISRKRGELITAAATERGMTVEQVDGGTPTLDAGREAFDEVRVRDATAVFSYNDLMAIGLLREAGRRGTPVPEIFSLIGFDDIFGSDFTVPPLTTIRSPLDRAGRRAVLTILGEEDEEDAVLLTELVVRSSTAPPSA</sequence>
<dbReference type="Pfam" id="PF13377">
    <property type="entry name" value="Peripla_BP_3"/>
    <property type="match status" value="1"/>
</dbReference>
<dbReference type="EMBL" id="JBHLTG010000008">
    <property type="protein sequence ID" value="MFC0681547.1"/>
    <property type="molecule type" value="Genomic_DNA"/>
</dbReference>
<organism evidence="5 6">
    <name type="scientific">Lysobacter korlensis</name>
    <dbReference type="NCBI Taxonomy" id="553636"/>
    <lineage>
        <taxon>Bacteria</taxon>
        <taxon>Pseudomonadati</taxon>
        <taxon>Pseudomonadota</taxon>
        <taxon>Gammaproteobacteria</taxon>
        <taxon>Lysobacterales</taxon>
        <taxon>Lysobacteraceae</taxon>
        <taxon>Lysobacter</taxon>
    </lineage>
</organism>
<keyword evidence="3" id="KW-0804">Transcription</keyword>
<dbReference type="InterPro" id="IPR028082">
    <property type="entry name" value="Peripla_BP_I"/>
</dbReference>
<keyword evidence="6" id="KW-1185">Reference proteome</keyword>
<gene>
    <name evidence="5" type="ORF">ACFFGH_27275</name>
</gene>
<evidence type="ECO:0000313" key="5">
    <source>
        <dbReference type="EMBL" id="MFC0681547.1"/>
    </source>
</evidence>
<evidence type="ECO:0000313" key="6">
    <source>
        <dbReference type="Proteomes" id="UP001589896"/>
    </source>
</evidence>
<evidence type="ECO:0000256" key="3">
    <source>
        <dbReference type="ARBA" id="ARBA00023163"/>
    </source>
</evidence>
<dbReference type="GO" id="GO:0003677">
    <property type="term" value="F:DNA binding"/>
    <property type="evidence" value="ECO:0007669"/>
    <property type="project" value="UniProtKB-KW"/>
</dbReference>
<dbReference type="SUPFAM" id="SSF47413">
    <property type="entry name" value="lambda repressor-like DNA-binding domains"/>
    <property type="match status" value="1"/>
</dbReference>
<reference evidence="5 6" key="1">
    <citation type="submission" date="2024-09" db="EMBL/GenBank/DDBJ databases">
        <authorList>
            <person name="Sun Q."/>
            <person name="Mori K."/>
        </authorList>
    </citation>
    <scope>NUCLEOTIDE SEQUENCE [LARGE SCALE GENOMIC DNA]</scope>
    <source>
        <strain evidence="5 6">KCTC 23076</strain>
    </source>
</reference>
<dbReference type="PROSITE" id="PS50932">
    <property type="entry name" value="HTH_LACI_2"/>
    <property type="match status" value="1"/>
</dbReference>
<keyword evidence="2 5" id="KW-0238">DNA-binding</keyword>
<dbReference type="SMART" id="SM00354">
    <property type="entry name" value="HTH_LACI"/>
    <property type="match status" value="1"/>
</dbReference>
<dbReference type="InterPro" id="IPR000843">
    <property type="entry name" value="HTH_LacI"/>
</dbReference>
<dbReference type="PANTHER" id="PTHR30146">
    <property type="entry name" value="LACI-RELATED TRANSCRIPTIONAL REPRESSOR"/>
    <property type="match status" value="1"/>
</dbReference>
<keyword evidence="1" id="KW-0805">Transcription regulation</keyword>
<dbReference type="Gene3D" id="3.40.50.2300">
    <property type="match status" value="2"/>
</dbReference>
<evidence type="ECO:0000256" key="2">
    <source>
        <dbReference type="ARBA" id="ARBA00023125"/>
    </source>
</evidence>
<proteinExistence type="predicted"/>
<dbReference type="InterPro" id="IPR046335">
    <property type="entry name" value="LacI/GalR-like_sensor"/>
</dbReference>
<dbReference type="InterPro" id="IPR010982">
    <property type="entry name" value="Lambda_DNA-bd_dom_sf"/>
</dbReference>
<name>A0ABV6RX39_9GAMM</name>
<comment type="caution">
    <text evidence="5">The sequence shown here is derived from an EMBL/GenBank/DDBJ whole genome shotgun (WGS) entry which is preliminary data.</text>
</comment>
<protein>
    <submittedName>
        <fullName evidence="5">LacI family DNA-binding transcriptional regulator</fullName>
    </submittedName>
</protein>
<accession>A0ABV6RX39</accession>
<feature type="domain" description="HTH lacI-type" evidence="4">
    <location>
        <begin position="25"/>
        <end position="79"/>
    </location>
</feature>
<dbReference type="CDD" id="cd06267">
    <property type="entry name" value="PBP1_LacI_sugar_binding-like"/>
    <property type="match status" value="1"/>
</dbReference>
<dbReference type="CDD" id="cd01392">
    <property type="entry name" value="HTH_LacI"/>
    <property type="match status" value="1"/>
</dbReference>
<dbReference type="RefSeq" id="WP_386674363.1">
    <property type="nucleotide sequence ID" value="NZ_JBHLTG010000008.1"/>
</dbReference>
<evidence type="ECO:0000256" key="1">
    <source>
        <dbReference type="ARBA" id="ARBA00023015"/>
    </source>
</evidence>
<dbReference type="PANTHER" id="PTHR30146:SF153">
    <property type="entry name" value="LACTOSE OPERON REPRESSOR"/>
    <property type="match status" value="1"/>
</dbReference>
<dbReference type="Pfam" id="PF00356">
    <property type="entry name" value="LacI"/>
    <property type="match status" value="1"/>
</dbReference>